<feature type="transmembrane region" description="Helical" evidence="1">
    <location>
        <begin position="36"/>
        <end position="57"/>
    </location>
</feature>
<accession>A0A919END1</accession>
<evidence type="ECO:0000256" key="1">
    <source>
        <dbReference type="SAM" id="Phobius"/>
    </source>
</evidence>
<feature type="domain" description="Putative Flp pilus-assembly TadG-like N-terminal" evidence="2">
    <location>
        <begin position="35"/>
        <end position="83"/>
    </location>
</feature>
<keyword evidence="1" id="KW-0472">Membrane</keyword>
<comment type="caution">
    <text evidence="3">The sequence shown here is derived from an EMBL/GenBank/DDBJ whole genome shotgun (WGS) entry which is preliminary data.</text>
</comment>
<keyword evidence="1" id="KW-0812">Transmembrane</keyword>
<organism evidence="3 4">
    <name type="scientific">Streptomyces filamentosus</name>
    <name type="common">Streptomyces roseosporus</name>
    <dbReference type="NCBI Taxonomy" id="67294"/>
    <lineage>
        <taxon>Bacteria</taxon>
        <taxon>Bacillati</taxon>
        <taxon>Actinomycetota</taxon>
        <taxon>Actinomycetes</taxon>
        <taxon>Kitasatosporales</taxon>
        <taxon>Streptomycetaceae</taxon>
        <taxon>Streptomyces</taxon>
    </lineage>
</organism>
<dbReference type="Proteomes" id="UP000632849">
    <property type="component" value="Unassembled WGS sequence"/>
</dbReference>
<proteinExistence type="predicted"/>
<name>A0A919END1_STRFL</name>
<protein>
    <recommendedName>
        <fullName evidence="2">Putative Flp pilus-assembly TadG-like N-terminal domain-containing protein</fullName>
    </recommendedName>
</protein>
<sequence length="165" mass="17252">MTTTHPHTRRRPCPQASLCAGPCRRRGQRFTDDRGAVSPFVAIVTVPLLLLGGLFAVDAFGVSRAHERTDAVATEAARAAAQAIDPAKAATGEAVVADPHAASAAARAYLARAGVRGTVAVTDGGRRIEIHATGSYRGRFVPKTWTVTATSTATLLHGTTQPQKD</sequence>
<dbReference type="RefSeq" id="WP_190042318.1">
    <property type="nucleotide sequence ID" value="NZ_BNBE01000002.1"/>
</dbReference>
<gene>
    <name evidence="3" type="ORF">GCM10017667_38300</name>
</gene>
<dbReference type="EMBL" id="BNBE01000002">
    <property type="protein sequence ID" value="GHG04210.1"/>
    <property type="molecule type" value="Genomic_DNA"/>
</dbReference>
<reference evidence="3" key="1">
    <citation type="journal article" date="2014" name="Int. J. Syst. Evol. Microbiol.">
        <title>Complete genome sequence of Corynebacterium casei LMG S-19264T (=DSM 44701T), isolated from a smear-ripened cheese.</title>
        <authorList>
            <consortium name="US DOE Joint Genome Institute (JGI-PGF)"/>
            <person name="Walter F."/>
            <person name="Albersmeier A."/>
            <person name="Kalinowski J."/>
            <person name="Ruckert C."/>
        </authorList>
    </citation>
    <scope>NUCLEOTIDE SEQUENCE</scope>
    <source>
        <strain evidence="3">JCM 4122</strain>
    </source>
</reference>
<evidence type="ECO:0000259" key="2">
    <source>
        <dbReference type="Pfam" id="PF13400"/>
    </source>
</evidence>
<evidence type="ECO:0000313" key="3">
    <source>
        <dbReference type="EMBL" id="GHG04210.1"/>
    </source>
</evidence>
<reference evidence="3" key="2">
    <citation type="submission" date="2020-09" db="EMBL/GenBank/DDBJ databases">
        <authorList>
            <person name="Sun Q."/>
            <person name="Ohkuma M."/>
        </authorList>
    </citation>
    <scope>NUCLEOTIDE SEQUENCE</scope>
    <source>
        <strain evidence="3">JCM 4122</strain>
    </source>
</reference>
<dbReference type="InterPro" id="IPR028087">
    <property type="entry name" value="Tad_N"/>
</dbReference>
<keyword evidence="1" id="KW-1133">Transmembrane helix</keyword>
<dbReference type="AlphaFoldDB" id="A0A919END1"/>
<evidence type="ECO:0000313" key="4">
    <source>
        <dbReference type="Proteomes" id="UP000632849"/>
    </source>
</evidence>
<dbReference type="Pfam" id="PF13400">
    <property type="entry name" value="Tad"/>
    <property type="match status" value="1"/>
</dbReference>
<keyword evidence="4" id="KW-1185">Reference proteome</keyword>